<name>A0A0G0LB78_9BACT</name>
<sequence length="418" mass="46217">MQRKNIVQDIVKIASRGHHPSDHESSFWTENEKHPLHSHRSLWVVSAISLIALMFALSYVFAGATLKITPRAENFHLDQSFTAQKNSKEGLVFELMSVEDKVVSEISASGTKDAPEKASGRVILFNAYSSSSVRLSTETRLETPDGKIFKTTSAVTIPGFKTENKQVMPGSVEIDVLADKTGEEYNLGLTDFKVVGFKGTAKYEKFYGRGKTPLVGGTSGKVYTVTVEEAARTRAEMIESLRTKLSARMSSELPAGFVLWSDALFFKTDSNASVLFSSTEKVPISAQSTAYAFIFSEKNLTDELVKILISDYDKSPVFIPNLKDLKFSLNDKGNLVPEEAKTASFNLSGDIQVVWSVDEKVLKESLAGKPRKGFQSVIHDFLGVSEGQSQIRPFWVRHFPKNPGKIKVINSLPSDTQK</sequence>
<protein>
    <recommendedName>
        <fullName evidence="4">Baseplate protein J-like domain-containing protein</fullName>
    </recommendedName>
</protein>
<organism evidence="2 3">
    <name type="scientific">Candidatus Curtissbacteria bacterium GW2011_GWC2_38_9</name>
    <dbReference type="NCBI Taxonomy" id="1618414"/>
    <lineage>
        <taxon>Bacteria</taxon>
        <taxon>Candidatus Curtissiibacteriota</taxon>
    </lineage>
</organism>
<evidence type="ECO:0000313" key="3">
    <source>
        <dbReference type="Proteomes" id="UP000034893"/>
    </source>
</evidence>
<accession>A0A0G0LB78</accession>
<gene>
    <name evidence="2" type="ORF">UT12_C0025G0004</name>
</gene>
<evidence type="ECO:0000313" key="2">
    <source>
        <dbReference type="EMBL" id="KKQ88257.1"/>
    </source>
</evidence>
<keyword evidence="1" id="KW-1133">Transmembrane helix</keyword>
<evidence type="ECO:0008006" key="4">
    <source>
        <dbReference type="Google" id="ProtNLM"/>
    </source>
</evidence>
<evidence type="ECO:0000256" key="1">
    <source>
        <dbReference type="SAM" id="Phobius"/>
    </source>
</evidence>
<dbReference type="AlphaFoldDB" id="A0A0G0LB78"/>
<dbReference type="EMBL" id="LBVP01000025">
    <property type="protein sequence ID" value="KKQ88257.1"/>
    <property type="molecule type" value="Genomic_DNA"/>
</dbReference>
<comment type="caution">
    <text evidence="2">The sequence shown here is derived from an EMBL/GenBank/DDBJ whole genome shotgun (WGS) entry which is preliminary data.</text>
</comment>
<feature type="transmembrane region" description="Helical" evidence="1">
    <location>
        <begin position="42"/>
        <end position="62"/>
    </location>
</feature>
<keyword evidence="1" id="KW-0812">Transmembrane</keyword>
<reference evidence="2 3" key="1">
    <citation type="journal article" date="2015" name="Nature">
        <title>rRNA introns, odd ribosomes, and small enigmatic genomes across a large radiation of phyla.</title>
        <authorList>
            <person name="Brown C.T."/>
            <person name="Hug L.A."/>
            <person name="Thomas B.C."/>
            <person name="Sharon I."/>
            <person name="Castelle C.J."/>
            <person name="Singh A."/>
            <person name="Wilkins M.J."/>
            <person name="Williams K.H."/>
            <person name="Banfield J.F."/>
        </authorList>
    </citation>
    <scope>NUCLEOTIDE SEQUENCE [LARGE SCALE GENOMIC DNA]</scope>
</reference>
<keyword evidence="1" id="KW-0472">Membrane</keyword>
<dbReference type="Proteomes" id="UP000034893">
    <property type="component" value="Unassembled WGS sequence"/>
</dbReference>
<proteinExistence type="predicted"/>